<evidence type="ECO:0000256" key="4">
    <source>
        <dbReference type="ARBA" id="ARBA00022729"/>
    </source>
</evidence>
<comment type="subcellular location">
    <subcellularLocation>
        <location evidence="1">Cell envelope</location>
    </subcellularLocation>
</comment>
<keyword evidence="4 5" id="KW-0732">Signal</keyword>
<evidence type="ECO:0000256" key="5">
    <source>
        <dbReference type="SAM" id="SignalP"/>
    </source>
</evidence>
<accession>A0A916Z3Y8</accession>
<keyword evidence="7" id="KW-1185">Reference proteome</keyword>
<reference evidence="6" key="1">
    <citation type="journal article" date="2014" name="Int. J. Syst. Evol. Microbiol.">
        <title>Complete genome sequence of Corynebacterium casei LMG S-19264T (=DSM 44701T), isolated from a smear-ripened cheese.</title>
        <authorList>
            <consortium name="US DOE Joint Genome Institute (JGI-PGF)"/>
            <person name="Walter F."/>
            <person name="Albersmeier A."/>
            <person name="Kalinowski J."/>
            <person name="Ruckert C."/>
        </authorList>
    </citation>
    <scope>NUCLEOTIDE SEQUENCE</scope>
    <source>
        <strain evidence="6">CGMCC 1.15178</strain>
    </source>
</reference>
<name>A0A916Z3Y8_9BACL</name>
<evidence type="ECO:0000313" key="7">
    <source>
        <dbReference type="Proteomes" id="UP000612456"/>
    </source>
</evidence>
<dbReference type="SUPFAM" id="SSF53850">
    <property type="entry name" value="Periplasmic binding protein-like II"/>
    <property type="match status" value="1"/>
</dbReference>
<feature type="signal peptide" evidence="5">
    <location>
        <begin position="1"/>
        <end position="23"/>
    </location>
</feature>
<evidence type="ECO:0000256" key="1">
    <source>
        <dbReference type="ARBA" id="ARBA00004196"/>
    </source>
</evidence>
<gene>
    <name evidence="6" type="ORF">GCM10010911_34160</name>
</gene>
<dbReference type="EMBL" id="BMHP01000002">
    <property type="protein sequence ID" value="GGD73443.1"/>
    <property type="molecule type" value="Genomic_DNA"/>
</dbReference>
<dbReference type="GO" id="GO:0030313">
    <property type="term" value="C:cell envelope"/>
    <property type="evidence" value="ECO:0007669"/>
    <property type="project" value="UniProtKB-SubCell"/>
</dbReference>
<dbReference type="InterPro" id="IPR050490">
    <property type="entry name" value="Bact_solute-bd_prot1"/>
</dbReference>
<evidence type="ECO:0000256" key="2">
    <source>
        <dbReference type="ARBA" id="ARBA00008520"/>
    </source>
</evidence>
<reference evidence="6" key="2">
    <citation type="submission" date="2020-09" db="EMBL/GenBank/DDBJ databases">
        <authorList>
            <person name="Sun Q."/>
            <person name="Zhou Y."/>
        </authorList>
    </citation>
    <scope>NUCLEOTIDE SEQUENCE</scope>
    <source>
        <strain evidence="6">CGMCC 1.15178</strain>
    </source>
</reference>
<keyword evidence="3" id="KW-0813">Transport</keyword>
<dbReference type="PANTHER" id="PTHR43649:SF31">
    <property type="entry name" value="SN-GLYCEROL-3-PHOSPHATE-BINDING PERIPLASMIC PROTEIN UGPB"/>
    <property type="match status" value="1"/>
</dbReference>
<organism evidence="6 7">
    <name type="scientific">Paenibacillus nasutitermitis</name>
    <dbReference type="NCBI Taxonomy" id="1652958"/>
    <lineage>
        <taxon>Bacteria</taxon>
        <taxon>Bacillati</taxon>
        <taxon>Bacillota</taxon>
        <taxon>Bacilli</taxon>
        <taxon>Bacillales</taxon>
        <taxon>Paenibacillaceae</taxon>
        <taxon>Paenibacillus</taxon>
    </lineage>
</organism>
<dbReference type="Proteomes" id="UP000612456">
    <property type="component" value="Unassembled WGS sequence"/>
</dbReference>
<evidence type="ECO:0000256" key="3">
    <source>
        <dbReference type="ARBA" id="ARBA00022448"/>
    </source>
</evidence>
<protein>
    <submittedName>
        <fullName evidence="6">Sugar ABC transporter substrate-binding protein</fullName>
    </submittedName>
</protein>
<dbReference type="Pfam" id="PF01547">
    <property type="entry name" value="SBP_bac_1"/>
    <property type="match status" value="1"/>
</dbReference>
<sequence length="441" mass="48717">MKKHKWSLLALMMALTLLLQACAAGNNEKKTEGGNTPAPKGEKAKITWAVWGNPGELTRFQEFTKDFNDKHPDIEAELIPIPGEYDQKILTQLTGGKAPDIFYAGDSFIVKLIENGSIEELTPLMDVSDSIIKKDDFYEGLWGAALRDNKIYGITVDCNPMVLWYNKKVLKDAGVTDMPGDLQAKGEWTWDAFKTMTEKIRATGKYGYVLDNSWNSTHSWVSSNGGKVYDDAGAYVGSSDPKAKEAFQFLYDNVKAKNITFSGTLPKGQGGDAMFMSNQVGFVGAGRWYLPLFKKNATLEYDVVTWPTNTGNKIEPAGIPTAYMVLNKASKHKEPAYTFLTEFVSKEGQIYRLQGGGNAVPSVKGADDVVLEGNLPEHAQLFLDAREVGYALTPSEAGVPGLSSDINSRFEALWLKNEDLDTALKDIQDLANKKIDEYKKK</sequence>
<evidence type="ECO:0000313" key="6">
    <source>
        <dbReference type="EMBL" id="GGD73443.1"/>
    </source>
</evidence>
<dbReference type="PROSITE" id="PS51257">
    <property type="entry name" value="PROKAR_LIPOPROTEIN"/>
    <property type="match status" value="1"/>
</dbReference>
<feature type="chain" id="PRO_5038077138" evidence="5">
    <location>
        <begin position="24"/>
        <end position="441"/>
    </location>
</feature>
<comment type="similarity">
    <text evidence="2">Belongs to the bacterial solute-binding protein 1 family.</text>
</comment>
<dbReference type="PANTHER" id="PTHR43649">
    <property type="entry name" value="ARABINOSE-BINDING PROTEIN-RELATED"/>
    <property type="match status" value="1"/>
</dbReference>
<dbReference type="InterPro" id="IPR006059">
    <property type="entry name" value="SBP"/>
</dbReference>
<comment type="caution">
    <text evidence="6">The sequence shown here is derived from an EMBL/GenBank/DDBJ whole genome shotgun (WGS) entry which is preliminary data.</text>
</comment>
<dbReference type="CDD" id="cd13585">
    <property type="entry name" value="PBP2_TMBP_like"/>
    <property type="match status" value="1"/>
</dbReference>
<dbReference type="AlphaFoldDB" id="A0A916Z3Y8"/>
<proteinExistence type="inferred from homology"/>
<dbReference type="Gene3D" id="3.40.190.10">
    <property type="entry name" value="Periplasmic binding protein-like II"/>
    <property type="match status" value="1"/>
</dbReference>